<proteinExistence type="predicted"/>
<sequence>MSNISFAFAFIAGTFLECVMYGIFVPLLIAACYVQWEKHSKGRRVHRVMVFTAVFFGLTITTHCVLSVYRSMRAILHSTQGEPVDQYLNPPYPALEIFRLGLFQLQIIVGDIIMMHRMYHVYNKNLLLCVVPSVTITALFAVGCCTVNQFRDLTTPRSIKLLQDFSAACFCLTLFNSLFMTFAISFKLWFVHRETTRANIRIKGSVVLRAMKVLIESAALWTACVALSFFAFLAQTNLMYTFLAISGPAAGISFCLIIVRLGMTLQNRESREESWDVSIHTPSTQTPSTGHISLSFSRDAIKRDLDSKELKLDPESSRRGCGDGDQSGNFAKAALS</sequence>
<keyword evidence="4" id="KW-1185">Reference proteome</keyword>
<feature type="transmembrane region" description="Helical" evidence="2">
    <location>
        <begin position="213"/>
        <end position="234"/>
    </location>
</feature>
<evidence type="ECO:0000313" key="4">
    <source>
        <dbReference type="Proteomes" id="UP000736335"/>
    </source>
</evidence>
<feature type="transmembrane region" description="Helical" evidence="2">
    <location>
        <begin position="48"/>
        <end position="69"/>
    </location>
</feature>
<evidence type="ECO:0000313" key="3">
    <source>
        <dbReference type="EMBL" id="KAF9779330.1"/>
    </source>
</evidence>
<accession>A0A9P6H4Z1</accession>
<dbReference type="Proteomes" id="UP000736335">
    <property type="component" value="Unassembled WGS sequence"/>
</dbReference>
<name>A0A9P6H4Z1_9AGAM</name>
<evidence type="ECO:0000256" key="2">
    <source>
        <dbReference type="SAM" id="Phobius"/>
    </source>
</evidence>
<evidence type="ECO:0000256" key="1">
    <source>
        <dbReference type="SAM" id="MobiDB-lite"/>
    </source>
</evidence>
<keyword evidence="2" id="KW-0812">Transmembrane</keyword>
<keyword evidence="2" id="KW-0472">Membrane</keyword>
<organism evidence="3 4">
    <name type="scientific">Thelephora terrestris</name>
    <dbReference type="NCBI Taxonomy" id="56493"/>
    <lineage>
        <taxon>Eukaryota</taxon>
        <taxon>Fungi</taxon>
        <taxon>Dikarya</taxon>
        <taxon>Basidiomycota</taxon>
        <taxon>Agaricomycotina</taxon>
        <taxon>Agaricomycetes</taxon>
        <taxon>Thelephorales</taxon>
        <taxon>Thelephoraceae</taxon>
        <taxon>Thelephora</taxon>
    </lineage>
</organism>
<feature type="transmembrane region" description="Helical" evidence="2">
    <location>
        <begin position="165"/>
        <end position="192"/>
    </location>
</feature>
<reference evidence="3" key="2">
    <citation type="submission" date="2020-11" db="EMBL/GenBank/DDBJ databases">
        <authorList>
            <consortium name="DOE Joint Genome Institute"/>
            <person name="Kuo A."/>
            <person name="Miyauchi S."/>
            <person name="Kiss E."/>
            <person name="Drula E."/>
            <person name="Kohler A."/>
            <person name="Sanchez-Garcia M."/>
            <person name="Andreopoulos B."/>
            <person name="Barry K.W."/>
            <person name="Bonito G."/>
            <person name="Buee M."/>
            <person name="Carver A."/>
            <person name="Chen C."/>
            <person name="Cichocki N."/>
            <person name="Clum A."/>
            <person name="Culley D."/>
            <person name="Crous P.W."/>
            <person name="Fauchery L."/>
            <person name="Girlanda M."/>
            <person name="Hayes R."/>
            <person name="Keri Z."/>
            <person name="Labutti K."/>
            <person name="Lipzen A."/>
            <person name="Lombard V."/>
            <person name="Magnuson J."/>
            <person name="Maillard F."/>
            <person name="Morin E."/>
            <person name="Murat C."/>
            <person name="Nolan M."/>
            <person name="Ohm R."/>
            <person name="Pangilinan J."/>
            <person name="Pereira M."/>
            <person name="Perotto S."/>
            <person name="Peter M."/>
            <person name="Riley R."/>
            <person name="Sitrit Y."/>
            <person name="Stielow B."/>
            <person name="Szollosi G."/>
            <person name="Zifcakova L."/>
            <person name="Stursova M."/>
            <person name="Spatafora J.W."/>
            <person name="Tedersoo L."/>
            <person name="Vaario L.-M."/>
            <person name="Yamada A."/>
            <person name="Yan M."/>
            <person name="Wang P."/>
            <person name="Xu J."/>
            <person name="Bruns T."/>
            <person name="Baldrian P."/>
            <person name="Vilgalys R."/>
            <person name="Henrissat B."/>
            <person name="Grigoriev I.V."/>
            <person name="Hibbett D."/>
            <person name="Nagy L.G."/>
            <person name="Martin F.M."/>
        </authorList>
    </citation>
    <scope>NUCLEOTIDE SEQUENCE</scope>
    <source>
        <strain evidence="3">UH-Tt-Lm1</strain>
    </source>
</reference>
<feature type="region of interest" description="Disordered" evidence="1">
    <location>
        <begin position="311"/>
        <end position="336"/>
    </location>
</feature>
<dbReference type="EMBL" id="WIUZ02000020">
    <property type="protein sequence ID" value="KAF9779330.1"/>
    <property type="molecule type" value="Genomic_DNA"/>
</dbReference>
<protein>
    <submittedName>
        <fullName evidence="3">Uncharacterized protein</fullName>
    </submittedName>
</protein>
<keyword evidence="2" id="KW-1133">Transmembrane helix</keyword>
<dbReference type="AlphaFoldDB" id="A0A9P6H4Z1"/>
<comment type="caution">
    <text evidence="3">The sequence shown here is derived from an EMBL/GenBank/DDBJ whole genome shotgun (WGS) entry which is preliminary data.</text>
</comment>
<feature type="transmembrane region" description="Helical" evidence="2">
    <location>
        <begin position="126"/>
        <end position="150"/>
    </location>
</feature>
<reference evidence="3" key="1">
    <citation type="journal article" date="2020" name="Nat. Commun.">
        <title>Large-scale genome sequencing of mycorrhizal fungi provides insights into the early evolution of symbiotic traits.</title>
        <authorList>
            <person name="Miyauchi S."/>
            <person name="Kiss E."/>
            <person name="Kuo A."/>
            <person name="Drula E."/>
            <person name="Kohler A."/>
            <person name="Sanchez-Garcia M."/>
            <person name="Morin E."/>
            <person name="Andreopoulos B."/>
            <person name="Barry K.W."/>
            <person name="Bonito G."/>
            <person name="Buee M."/>
            <person name="Carver A."/>
            <person name="Chen C."/>
            <person name="Cichocki N."/>
            <person name="Clum A."/>
            <person name="Culley D."/>
            <person name="Crous P.W."/>
            <person name="Fauchery L."/>
            <person name="Girlanda M."/>
            <person name="Hayes R.D."/>
            <person name="Keri Z."/>
            <person name="LaButti K."/>
            <person name="Lipzen A."/>
            <person name="Lombard V."/>
            <person name="Magnuson J."/>
            <person name="Maillard F."/>
            <person name="Murat C."/>
            <person name="Nolan M."/>
            <person name="Ohm R.A."/>
            <person name="Pangilinan J."/>
            <person name="Pereira M.F."/>
            <person name="Perotto S."/>
            <person name="Peter M."/>
            <person name="Pfister S."/>
            <person name="Riley R."/>
            <person name="Sitrit Y."/>
            <person name="Stielow J.B."/>
            <person name="Szollosi G."/>
            <person name="Zifcakova L."/>
            <person name="Stursova M."/>
            <person name="Spatafora J.W."/>
            <person name="Tedersoo L."/>
            <person name="Vaario L.M."/>
            <person name="Yamada A."/>
            <person name="Yan M."/>
            <person name="Wang P."/>
            <person name="Xu J."/>
            <person name="Bruns T."/>
            <person name="Baldrian P."/>
            <person name="Vilgalys R."/>
            <person name="Dunand C."/>
            <person name="Henrissat B."/>
            <person name="Grigoriev I.V."/>
            <person name="Hibbett D."/>
            <person name="Nagy L.G."/>
            <person name="Martin F.M."/>
        </authorList>
    </citation>
    <scope>NUCLEOTIDE SEQUENCE</scope>
    <source>
        <strain evidence="3">UH-Tt-Lm1</strain>
    </source>
</reference>
<feature type="transmembrane region" description="Helical" evidence="2">
    <location>
        <begin position="6"/>
        <end position="36"/>
    </location>
</feature>
<feature type="compositionally biased region" description="Basic and acidic residues" evidence="1">
    <location>
        <begin position="311"/>
        <end position="322"/>
    </location>
</feature>
<dbReference type="OrthoDB" id="3250682at2759"/>
<gene>
    <name evidence="3" type="ORF">BJ322DRAFT_1089812</name>
</gene>
<feature type="transmembrane region" description="Helical" evidence="2">
    <location>
        <begin position="240"/>
        <end position="261"/>
    </location>
</feature>